<proteinExistence type="predicted"/>
<accession>A0A4S2KUK1</accession>
<dbReference type="AlphaFoldDB" id="A0A4S2KUK1"/>
<gene>
    <name evidence="2" type="ORF">DBV15_04935</name>
</gene>
<feature type="region of interest" description="Disordered" evidence="1">
    <location>
        <begin position="53"/>
        <end position="72"/>
    </location>
</feature>
<feature type="compositionally biased region" description="Basic residues" evidence="1">
    <location>
        <begin position="1"/>
        <end position="12"/>
    </location>
</feature>
<organism evidence="2 3">
    <name type="scientific">Temnothorax longispinosus</name>
    <dbReference type="NCBI Taxonomy" id="300112"/>
    <lineage>
        <taxon>Eukaryota</taxon>
        <taxon>Metazoa</taxon>
        <taxon>Ecdysozoa</taxon>
        <taxon>Arthropoda</taxon>
        <taxon>Hexapoda</taxon>
        <taxon>Insecta</taxon>
        <taxon>Pterygota</taxon>
        <taxon>Neoptera</taxon>
        <taxon>Endopterygota</taxon>
        <taxon>Hymenoptera</taxon>
        <taxon>Apocrita</taxon>
        <taxon>Aculeata</taxon>
        <taxon>Formicoidea</taxon>
        <taxon>Formicidae</taxon>
        <taxon>Myrmicinae</taxon>
        <taxon>Temnothorax</taxon>
    </lineage>
</organism>
<dbReference type="Proteomes" id="UP000310200">
    <property type="component" value="Unassembled WGS sequence"/>
</dbReference>
<comment type="caution">
    <text evidence="2">The sequence shown here is derived from an EMBL/GenBank/DDBJ whole genome shotgun (WGS) entry which is preliminary data.</text>
</comment>
<evidence type="ECO:0000313" key="2">
    <source>
        <dbReference type="EMBL" id="TGZ53675.1"/>
    </source>
</evidence>
<evidence type="ECO:0000256" key="1">
    <source>
        <dbReference type="SAM" id="MobiDB-lite"/>
    </source>
</evidence>
<feature type="region of interest" description="Disordered" evidence="1">
    <location>
        <begin position="1"/>
        <end position="20"/>
    </location>
</feature>
<evidence type="ECO:0000313" key="3">
    <source>
        <dbReference type="Proteomes" id="UP000310200"/>
    </source>
</evidence>
<name>A0A4S2KUK1_9HYME</name>
<protein>
    <submittedName>
        <fullName evidence="2">Uncharacterized protein</fullName>
    </submittedName>
</protein>
<keyword evidence="3" id="KW-1185">Reference proteome</keyword>
<reference evidence="2 3" key="1">
    <citation type="journal article" date="2019" name="Philos. Trans. R. Soc. Lond., B, Biol. Sci.">
        <title>Ant behaviour and brain gene expression of defending hosts depend on the ecological success of the intruding social parasite.</title>
        <authorList>
            <person name="Kaur R."/>
            <person name="Stoldt M."/>
            <person name="Jongepier E."/>
            <person name="Feldmeyer B."/>
            <person name="Menzel F."/>
            <person name="Bornberg-Bauer E."/>
            <person name="Foitzik S."/>
        </authorList>
    </citation>
    <scope>NUCLEOTIDE SEQUENCE [LARGE SCALE GENOMIC DNA]</scope>
    <source>
        <tissue evidence="2">Whole body</tissue>
    </source>
</reference>
<sequence>MESHTNVKKKTSKGIMKLQSLSKKNSSKIGYYKGASHKEITGKVVRKENKYSEEAVGEIGHQQNVSYRQYQH</sequence>
<dbReference type="EMBL" id="QBLH01000968">
    <property type="protein sequence ID" value="TGZ53675.1"/>
    <property type="molecule type" value="Genomic_DNA"/>
</dbReference>
<feature type="compositionally biased region" description="Polar residues" evidence="1">
    <location>
        <begin position="61"/>
        <end position="72"/>
    </location>
</feature>